<evidence type="ECO:0000313" key="12">
    <source>
        <dbReference type="Proteomes" id="UP000036367"/>
    </source>
</evidence>
<feature type="chain" id="PRO_5005250160" evidence="8">
    <location>
        <begin position="39"/>
        <end position="911"/>
    </location>
</feature>
<keyword evidence="11" id="KW-0560">Oxidoreductase</keyword>
<dbReference type="CDD" id="cd02953">
    <property type="entry name" value="DsbDgamma"/>
    <property type="match status" value="1"/>
</dbReference>
<accession>A0A0J1EM51</accession>
<evidence type="ECO:0000256" key="1">
    <source>
        <dbReference type="ARBA" id="ARBA00004141"/>
    </source>
</evidence>
<dbReference type="Pfam" id="PF02683">
    <property type="entry name" value="DsbD_TM"/>
    <property type="match status" value="1"/>
</dbReference>
<keyword evidence="4 7" id="KW-1133">Transmembrane helix</keyword>
<dbReference type="GO" id="GO:0017004">
    <property type="term" value="P:cytochrome complex assembly"/>
    <property type="evidence" value="ECO:0007669"/>
    <property type="project" value="UniProtKB-KW"/>
</dbReference>
<feature type="transmembrane region" description="Helical" evidence="7">
    <location>
        <begin position="518"/>
        <end position="542"/>
    </location>
</feature>
<dbReference type="STRING" id="595434.RISK_001379"/>
<protein>
    <submittedName>
        <fullName evidence="11">Cytochrome c-type biogenesis protein DsbD, protein-disulfide reductase</fullName>
        <ecNumber evidence="11">1.8.1.8</ecNumber>
    </submittedName>
</protein>
<dbReference type="InterPro" id="IPR035671">
    <property type="entry name" value="DsbD_gamma"/>
</dbReference>
<evidence type="ECO:0000256" key="7">
    <source>
        <dbReference type="SAM" id="Phobius"/>
    </source>
</evidence>
<keyword evidence="5 7" id="KW-0472">Membrane</keyword>
<evidence type="ECO:0000256" key="6">
    <source>
        <dbReference type="SAM" id="MobiDB-lite"/>
    </source>
</evidence>
<feature type="signal peptide" evidence="8">
    <location>
        <begin position="1"/>
        <end position="38"/>
    </location>
</feature>
<keyword evidence="3" id="KW-0201">Cytochrome c-type biogenesis</keyword>
<dbReference type="PANTHER" id="PTHR32234">
    <property type="entry name" value="THIOL:DISULFIDE INTERCHANGE PROTEIN DSBD"/>
    <property type="match status" value="1"/>
</dbReference>
<comment type="subcellular location">
    <subcellularLocation>
        <location evidence="1">Membrane</location>
        <topology evidence="1">Multi-pass membrane protein</topology>
    </subcellularLocation>
</comment>
<dbReference type="SUPFAM" id="SSF52833">
    <property type="entry name" value="Thioredoxin-like"/>
    <property type="match status" value="1"/>
</dbReference>
<dbReference type="InterPro" id="IPR003834">
    <property type="entry name" value="Cyt_c_assmbl_TM_dom"/>
</dbReference>
<feature type="transmembrane region" description="Helical" evidence="7">
    <location>
        <begin position="669"/>
        <end position="686"/>
    </location>
</feature>
<dbReference type="RefSeq" id="WP_047813290.1">
    <property type="nucleotide sequence ID" value="NZ_LECT01000014.1"/>
</dbReference>
<keyword evidence="2 7" id="KW-0812">Transmembrane</keyword>
<evidence type="ECO:0000259" key="9">
    <source>
        <dbReference type="Pfam" id="PF02683"/>
    </source>
</evidence>
<dbReference type="Pfam" id="PF11412">
    <property type="entry name" value="DsbD_N"/>
    <property type="match status" value="1"/>
</dbReference>
<dbReference type="PANTHER" id="PTHR32234:SF3">
    <property type="entry name" value="SUPPRESSION OF COPPER SENSITIVITY PROTEIN"/>
    <property type="match status" value="1"/>
</dbReference>
<gene>
    <name evidence="11" type="ORF">RISK_001379</name>
</gene>
<keyword evidence="12" id="KW-1185">Reference proteome</keyword>
<feature type="transmembrane region" description="Helical" evidence="7">
    <location>
        <begin position="595"/>
        <end position="624"/>
    </location>
</feature>
<dbReference type="GO" id="GO:0047134">
    <property type="term" value="F:protein-disulfide reductase [NAD(P)H] activity"/>
    <property type="evidence" value="ECO:0007669"/>
    <property type="project" value="UniProtKB-EC"/>
</dbReference>
<dbReference type="GO" id="GO:0045454">
    <property type="term" value="P:cell redox homeostasis"/>
    <property type="evidence" value="ECO:0007669"/>
    <property type="project" value="TreeGrafter"/>
</dbReference>
<feature type="transmembrane region" description="Helical" evidence="7">
    <location>
        <begin position="554"/>
        <end position="574"/>
    </location>
</feature>
<evidence type="ECO:0000259" key="10">
    <source>
        <dbReference type="Pfam" id="PF11412"/>
    </source>
</evidence>
<evidence type="ECO:0000256" key="8">
    <source>
        <dbReference type="SAM" id="SignalP"/>
    </source>
</evidence>
<dbReference type="GO" id="GO:0016020">
    <property type="term" value="C:membrane"/>
    <property type="evidence" value="ECO:0007669"/>
    <property type="project" value="UniProtKB-SubCell"/>
</dbReference>
<feature type="compositionally biased region" description="Polar residues" evidence="6">
    <location>
        <begin position="205"/>
        <end position="217"/>
    </location>
</feature>
<dbReference type="Pfam" id="PF13899">
    <property type="entry name" value="Thioredoxin_7"/>
    <property type="match status" value="1"/>
</dbReference>
<feature type="transmembrane region" description="Helical" evidence="7">
    <location>
        <begin position="721"/>
        <end position="742"/>
    </location>
</feature>
<evidence type="ECO:0000313" key="11">
    <source>
        <dbReference type="EMBL" id="KLU06624.1"/>
    </source>
</evidence>
<dbReference type="EMBL" id="LECT01000014">
    <property type="protein sequence ID" value="KLU06624.1"/>
    <property type="molecule type" value="Genomic_DNA"/>
</dbReference>
<feature type="transmembrane region" description="Helical" evidence="7">
    <location>
        <begin position="475"/>
        <end position="497"/>
    </location>
</feature>
<evidence type="ECO:0000256" key="3">
    <source>
        <dbReference type="ARBA" id="ARBA00022748"/>
    </source>
</evidence>
<evidence type="ECO:0000256" key="4">
    <source>
        <dbReference type="ARBA" id="ARBA00022989"/>
    </source>
</evidence>
<dbReference type="PATRIC" id="fig|595434.4.peg.1324"/>
<keyword evidence="8" id="KW-0732">Signal</keyword>
<dbReference type="OrthoDB" id="9811036at2"/>
<dbReference type="EC" id="1.8.1.8" evidence="11"/>
<feature type="transmembrane region" description="Helical" evidence="7">
    <location>
        <begin position="630"/>
        <end position="657"/>
    </location>
</feature>
<feature type="region of interest" description="Disordered" evidence="6">
    <location>
        <begin position="876"/>
        <end position="911"/>
    </location>
</feature>
<comment type="caution">
    <text evidence="11">The sequence shown here is derived from an EMBL/GenBank/DDBJ whole genome shotgun (WGS) entry which is preliminary data.</text>
</comment>
<dbReference type="InterPro" id="IPR028250">
    <property type="entry name" value="DsbDN"/>
</dbReference>
<evidence type="ECO:0000256" key="5">
    <source>
        <dbReference type="ARBA" id="ARBA00023136"/>
    </source>
</evidence>
<dbReference type="Gene3D" id="3.40.30.10">
    <property type="entry name" value="Glutaredoxin"/>
    <property type="match status" value="1"/>
</dbReference>
<dbReference type="FunFam" id="3.40.30.10:FF:000327">
    <property type="entry name" value="C-type cytochrome biogenesis protein"/>
    <property type="match status" value="1"/>
</dbReference>
<sequence>MFSMDRSYQPGFARKMCVPGVVLFAALLAVTAVVPVQADEPDTAGLFSEFSLDDFAADGNAALQTDEPADATATYSATAEGEIEIQVQVKLQPKWHLYSTTQPQGGPKPTKLSLVDADAVKLTGDWKSDREPLRSVSQDFGGITVEEFEEEVNFTVTAKLADGATVSQLGDLQIRLDALTCLTGGACMPINETLTAKFTGDVPESVSTPAKQTMASTKSEDPAGLKAHPVEIEKAFRDRDYVVRWEAINLTPELEPGQTGTLRFTAIPDAGYHVYTSSVNDEQSKTNFVVSEKSKLKVGAPQTKSRSVDYALLPGVTYHNGNVTWTIPVSIPADAAPGEHKLAGGIAYQACTDDSCQQPKAIGFETVVNVVPSAPAKSQPKPMTLAAKKRMLVLDDAATLQWVDKGLSPSLSASAEPGATTNAQTEDTPRIAMADAAASGSSAAGAAHGVTRETVSEAAVLDDTENAGTAFGTTLLFAFIGGVILNFMPCVLPVVGLKVMSFVQQAGQDRKRIFFLNVVYALGILSVFAVLTTLAVVLSFNWGQQFTYFPVRLGLTLLMFAMALSYLGVWEIPAPGMAGGKTSQALQQREGYTGAFFKGVFATVLATPCSGPLLGGILGLTFALTSLQTVAVIMIVGVGMALPYLMIGIWPSLVAWLPKPGTWMETLKEFLAFLFLGTVAFFFNQFSDGDKLPVFVALIGVWFGCWIIGKVPSWSSLQSRLYAWSGGVASAIIIGVAAFQWLGPAPEPAEGVKTIAWQPYDEAKLKEYQSEGRTVMIDFTAKWCVNCIVNYNVALNTEATRQLIEELDAVPMLADWTDQDPEIEAKLKELQSRSIPVLAIYPGKSPAEPIVLRDLVSQQSVLDALKDAGPSIDGAETKVARSASSSVPATTTSLGDHGLNAGPAAAGMATR</sequence>
<name>A0A0J1EM51_RHOIS</name>
<organism evidence="11 12">
    <name type="scientific">Rhodopirellula islandica</name>
    <dbReference type="NCBI Taxonomy" id="595434"/>
    <lineage>
        <taxon>Bacteria</taxon>
        <taxon>Pseudomonadati</taxon>
        <taxon>Planctomycetota</taxon>
        <taxon>Planctomycetia</taxon>
        <taxon>Pirellulales</taxon>
        <taxon>Pirellulaceae</taxon>
        <taxon>Rhodopirellula</taxon>
    </lineage>
</organism>
<dbReference type="Proteomes" id="UP000036367">
    <property type="component" value="Unassembled WGS sequence"/>
</dbReference>
<feature type="domain" description="Thiol:disulfide interchange protein DsbD N-terminal" evidence="10">
    <location>
        <begin position="69"/>
        <end position="195"/>
    </location>
</feature>
<dbReference type="AlphaFoldDB" id="A0A0J1EM51"/>
<dbReference type="InterPro" id="IPR036249">
    <property type="entry name" value="Thioredoxin-like_sf"/>
</dbReference>
<feature type="region of interest" description="Disordered" evidence="6">
    <location>
        <begin position="205"/>
        <end position="224"/>
    </location>
</feature>
<feature type="domain" description="Cytochrome C biogenesis protein transmembrane" evidence="9">
    <location>
        <begin position="475"/>
        <end position="682"/>
    </location>
</feature>
<evidence type="ECO:0000256" key="2">
    <source>
        <dbReference type="ARBA" id="ARBA00022692"/>
    </source>
</evidence>
<feature type="transmembrane region" description="Helical" evidence="7">
    <location>
        <begin position="692"/>
        <end position="709"/>
    </location>
</feature>
<proteinExistence type="predicted"/>
<reference evidence="11" key="1">
    <citation type="submission" date="2015-05" db="EMBL/GenBank/DDBJ databases">
        <title>Permanent draft genome of Rhodopirellula islandicus K833.</title>
        <authorList>
            <person name="Kizina J."/>
            <person name="Richter M."/>
            <person name="Glockner F.O."/>
            <person name="Harder J."/>
        </authorList>
    </citation>
    <scope>NUCLEOTIDE SEQUENCE [LARGE SCALE GENOMIC DNA]</scope>
    <source>
        <strain evidence="11">K833</strain>
    </source>
</reference>
<feature type="compositionally biased region" description="Low complexity" evidence="6">
    <location>
        <begin position="880"/>
        <end position="893"/>
    </location>
</feature>